<dbReference type="PROSITE" id="PS51352">
    <property type="entry name" value="THIOREDOXIN_2"/>
    <property type="match status" value="1"/>
</dbReference>
<dbReference type="CDD" id="cd03015">
    <property type="entry name" value="PRX_Typ2cys"/>
    <property type="match status" value="1"/>
</dbReference>
<dbReference type="InterPro" id="IPR000866">
    <property type="entry name" value="AhpC/TSA"/>
</dbReference>
<dbReference type="AlphaFoldDB" id="A0A0B2UG56"/>
<dbReference type="SUPFAM" id="SSF52833">
    <property type="entry name" value="Thioredoxin-like"/>
    <property type="match status" value="1"/>
</dbReference>
<dbReference type="EMBL" id="JOKQ01000003">
    <property type="protein sequence ID" value="KHN70066.1"/>
    <property type="molecule type" value="Genomic_DNA"/>
</dbReference>
<reference evidence="6 7" key="1">
    <citation type="journal article" date="2014" name="MBio">
        <title>The Ordospora colligata genome; evolution of extreme reduction in microsporidia and host-to-parasite horizontal gene transfer.</title>
        <authorList>
            <person name="Pombert J.-F."/>
            <person name="Haag K.L."/>
            <person name="Beidas S."/>
            <person name="Ebert D."/>
            <person name="Keeling P.J."/>
        </authorList>
    </citation>
    <scope>NUCLEOTIDE SEQUENCE [LARGE SCALE GENOMIC DNA]</scope>
    <source>
        <strain evidence="6 7">OC4</strain>
    </source>
</reference>
<dbReference type="HOGENOM" id="CLU_042529_21_3_1"/>
<dbReference type="GO" id="GO:0061692">
    <property type="term" value="P:cellular detoxification of hydrogen peroxide"/>
    <property type="evidence" value="ECO:0007669"/>
    <property type="project" value="EnsemblFungi"/>
</dbReference>
<dbReference type="GO" id="GO:1900745">
    <property type="term" value="P:positive regulation of p38MAPK cascade"/>
    <property type="evidence" value="ECO:0007669"/>
    <property type="project" value="EnsemblFungi"/>
</dbReference>
<evidence type="ECO:0000256" key="4">
    <source>
        <dbReference type="PIRSR" id="PIRSR000239-1"/>
    </source>
</evidence>
<feature type="domain" description="Thioredoxin" evidence="5">
    <location>
        <begin position="1"/>
        <end position="158"/>
    </location>
</feature>
<dbReference type="GO" id="GO:0005829">
    <property type="term" value="C:cytosol"/>
    <property type="evidence" value="ECO:0007669"/>
    <property type="project" value="TreeGrafter"/>
</dbReference>
<dbReference type="GO" id="GO:0042744">
    <property type="term" value="P:hydrogen peroxide catabolic process"/>
    <property type="evidence" value="ECO:0007669"/>
    <property type="project" value="EnsemblFungi"/>
</dbReference>
<dbReference type="STRING" id="1354746.A0A0B2UG56"/>
<dbReference type="Proteomes" id="UP000031056">
    <property type="component" value="Unassembled WGS sequence"/>
</dbReference>
<dbReference type="Pfam" id="PF00578">
    <property type="entry name" value="AhpC-TSA"/>
    <property type="match status" value="1"/>
</dbReference>
<comment type="function">
    <text evidence="3">Thiol-specific peroxidase that catalyzes the reduction of hydrogen peroxide and organic hydroperoxides to water and alcohols, respectively.</text>
</comment>
<evidence type="ECO:0000259" key="5">
    <source>
        <dbReference type="PROSITE" id="PS51352"/>
    </source>
</evidence>
<sequence>MAFPKVTGDMKYKAFVDGEIKEVSIGGHEGCVVLVFYPLDFTFVCPTELNRFSDLKDEFVKRGATVLFVSCDSVYTHKAWAQVPRENGGVMGVSWPMIWDERGDLSRSMGMYDADSGHPMRGTIILSRTLDVKHMSVNHAEIGRSVDEILRLIDAIAFNEEFGEVCFVDWKKK</sequence>
<dbReference type="GO" id="GO:0008379">
    <property type="term" value="F:thioredoxin peroxidase activity"/>
    <property type="evidence" value="ECO:0007669"/>
    <property type="project" value="EnsemblFungi"/>
</dbReference>
<keyword evidence="3" id="KW-0676">Redox-active center</keyword>
<dbReference type="GO" id="GO:0045454">
    <property type="term" value="P:cell redox homeostasis"/>
    <property type="evidence" value="ECO:0007669"/>
    <property type="project" value="EnsemblFungi"/>
</dbReference>
<proteinExistence type="inferred from homology"/>
<dbReference type="Gene3D" id="3.40.30.10">
    <property type="entry name" value="Glutaredoxin"/>
    <property type="match status" value="1"/>
</dbReference>
<dbReference type="PANTHER" id="PTHR10681">
    <property type="entry name" value="THIOREDOXIN PEROXIDASE"/>
    <property type="match status" value="1"/>
</dbReference>
<keyword evidence="2 3" id="KW-0560">Oxidoreductase</keyword>
<protein>
    <submittedName>
        <fullName evidence="6">Peroxiredoxin</fullName>
    </submittedName>
</protein>
<dbReference type="GeneID" id="26261336"/>
<accession>A0A0B2UG56</accession>
<evidence type="ECO:0000313" key="7">
    <source>
        <dbReference type="Proteomes" id="UP000031056"/>
    </source>
</evidence>
<evidence type="ECO:0000256" key="3">
    <source>
        <dbReference type="PIRNR" id="PIRNR000239"/>
    </source>
</evidence>
<name>A0A0B2UG56_9MICR</name>
<dbReference type="FunCoup" id="A0A0B2UG56">
    <property type="interactions" value="156"/>
</dbReference>
<comment type="similarity">
    <text evidence="1">Belongs to the peroxiredoxin family. AhpC/Prx1 subfamily.</text>
</comment>
<evidence type="ECO:0000256" key="1">
    <source>
        <dbReference type="ARBA" id="ARBA00009796"/>
    </source>
</evidence>
<dbReference type="VEuPathDB" id="MicrosporidiaDB:M896_030520"/>
<dbReference type="InterPro" id="IPR036249">
    <property type="entry name" value="Thioredoxin-like_sf"/>
</dbReference>
<dbReference type="RefSeq" id="XP_014564108.1">
    <property type="nucleotide sequence ID" value="XM_014708622.1"/>
</dbReference>
<comment type="caution">
    <text evidence="6">The sequence shown here is derived from an EMBL/GenBank/DDBJ whole genome shotgun (WGS) entry which is preliminary data.</text>
</comment>
<organism evidence="6 7">
    <name type="scientific">Ordospora colligata OC4</name>
    <dbReference type="NCBI Taxonomy" id="1354746"/>
    <lineage>
        <taxon>Eukaryota</taxon>
        <taxon>Fungi</taxon>
        <taxon>Fungi incertae sedis</taxon>
        <taxon>Microsporidia</taxon>
        <taxon>Ordosporidae</taxon>
        <taxon>Ordospora</taxon>
    </lineage>
</organism>
<feature type="active site" description="Cysteine sulfenic acid (-SOH) intermediate; for peroxidase activity" evidence="4">
    <location>
        <position position="45"/>
    </location>
</feature>
<dbReference type="GO" id="GO:0051082">
    <property type="term" value="F:unfolded protein binding"/>
    <property type="evidence" value="ECO:0007669"/>
    <property type="project" value="EnsemblFungi"/>
</dbReference>
<evidence type="ECO:0000313" key="6">
    <source>
        <dbReference type="EMBL" id="KHN70066.1"/>
    </source>
</evidence>
<dbReference type="InterPro" id="IPR050217">
    <property type="entry name" value="Peroxiredoxin"/>
</dbReference>
<dbReference type="PIRSF" id="PIRSF000239">
    <property type="entry name" value="AHPC"/>
    <property type="match status" value="1"/>
</dbReference>
<dbReference type="InParanoid" id="A0A0B2UG56"/>
<dbReference type="OrthoDB" id="185659at2759"/>
<keyword evidence="7" id="KW-1185">Reference proteome</keyword>
<dbReference type="InterPro" id="IPR024706">
    <property type="entry name" value="Peroxiredoxin_AhpC-typ"/>
</dbReference>
<keyword evidence="3" id="KW-0575">Peroxidase</keyword>
<evidence type="ECO:0000256" key="2">
    <source>
        <dbReference type="ARBA" id="ARBA00023002"/>
    </source>
</evidence>
<dbReference type="GO" id="GO:0045944">
    <property type="term" value="P:positive regulation of transcription by RNA polymerase II"/>
    <property type="evidence" value="ECO:0007669"/>
    <property type="project" value="EnsemblFungi"/>
</dbReference>
<keyword evidence="3" id="KW-0049">Antioxidant</keyword>
<dbReference type="PANTHER" id="PTHR10681:SF128">
    <property type="entry name" value="THIOREDOXIN-DEPENDENT PEROXIDE REDUCTASE, MITOCHONDRIAL"/>
    <property type="match status" value="1"/>
</dbReference>
<dbReference type="InterPro" id="IPR013766">
    <property type="entry name" value="Thioredoxin_domain"/>
</dbReference>
<dbReference type="GO" id="GO:0000122">
    <property type="term" value="P:negative regulation of transcription by RNA polymerase II"/>
    <property type="evidence" value="ECO:0007669"/>
    <property type="project" value="EnsemblFungi"/>
</dbReference>
<gene>
    <name evidence="6" type="ORF">M896_030520</name>
</gene>